<protein>
    <submittedName>
        <fullName evidence="2">Uncharacterized protein</fullName>
    </submittedName>
</protein>
<feature type="region of interest" description="Disordered" evidence="1">
    <location>
        <begin position="1"/>
        <end position="74"/>
    </location>
</feature>
<dbReference type="PANTHER" id="PTHR34657:SF10">
    <property type="entry name" value="F21M11.6 PROTEIN"/>
    <property type="match status" value="1"/>
</dbReference>
<feature type="compositionally biased region" description="Basic and acidic residues" evidence="1">
    <location>
        <begin position="111"/>
        <end position="126"/>
    </location>
</feature>
<organism evidence="2 3">
    <name type="scientific">Trifolium subterraneum</name>
    <name type="common">Subterranean clover</name>
    <dbReference type="NCBI Taxonomy" id="3900"/>
    <lineage>
        <taxon>Eukaryota</taxon>
        <taxon>Viridiplantae</taxon>
        <taxon>Streptophyta</taxon>
        <taxon>Embryophyta</taxon>
        <taxon>Tracheophyta</taxon>
        <taxon>Spermatophyta</taxon>
        <taxon>Magnoliopsida</taxon>
        <taxon>eudicotyledons</taxon>
        <taxon>Gunneridae</taxon>
        <taxon>Pentapetalae</taxon>
        <taxon>rosids</taxon>
        <taxon>fabids</taxon>
        <taxon>Fabales</taxon>
        <taxon>Fabaceae</taxon>
        <taxon>Papilionoideae</taxon>
        <taxon>50 kb inversion clade</taxon>
        <taxon>NPAAA clade</taxon>
        <taxon>Hologalegina</taxon>
        <taxon>IRL clade</taxon>
        <taxon>Trifolieae</taxon>
        <taxon>Trifolium</taxon>
    </lineage>
</organism>
<dbReference type="AlphaFoldDB" id="A0A2Z6NJJ7"/>
<feature type="region of interest" description="Disordered" evidence="1">
    <location>
        <begin position="92"/>
        <end position="126"/>
    </location>
</feature>
<gene>
    <name evidence="2" type="ORF">TSUD_395000</name>
</gene>
<dbReference type="PANTHER" id="PTHR34657">
    <property type="entry name" value="EMBRYO SAC DEVELOPMENT ARREST 6"/>
    <property type="match status" value="1"/>
</dbReference>
<name>A0A2Z6NJJ7_TRISU</name>
<sequence length="176" mass="19502">MWIDSHEYQNDAFTPRRVLTPSSSSTTSNKRKERDDPFERPNKPIPGPNSKILKPDKPISKLGPATTTTTTVPSNQLLAGYLAHEFLTKGTLLGQPLDPSKTKEEEDGDGEEGKATEAPPCRKSETKIEKERYVEVMALLKTIGREKTRGAIPLALLPSVLFCSREGRKLKLEISS</sequence>
<accession>A0A2Z6NJJ7</accession>
<reference evidence="3" key="1">
    <citation type="journal article" date="2017" name="Front. Plant Sci.">
        <title>Climate Clever Clovers: New Paradigm to Reduce the Environmental Footprint of Ruminants by Breeding Low Methanogenic Forages Utilizing Haplotype Variation.</title>
        <authorList>
            <person name="Kaur P."/>
            <person name="Appels R."/>
            <person name="Bayer P.E."/>
            <person name="Keeble-Gagnere G."/>
            <person name="Wang J."/>
            <person name="Hirakawa H."/>
            <person name="Shirasawa K."/>
            <person name="Vercoe P."/>
            <person name="Stefanova K."/>
            <person name="Durmic Z."/>
            <person name="Nichols P."/>
            <person name="Revell C."/>
            <person name="Isobe S.N."/>
            <person name="Edwards D."/>
            <person name="Erskine W."/>
        </authorList>
    </citation>
    <scope>NUCLEOTIDE SEQUENCE [LARGE SCALE GENOMIC DNA]</scope>
    <source>
        <strain evidence="3">cv. Daliak</strain>
    </source>
</reference>
<feature type="compositionally biased region" description="Basic and acidic residues" evidence="1">
    <location>
        <begin position="30"/>
        <end position="42"/>
    </location>
</feature>
<proteinExistence type="predicted"/>
<evidence type="ECO:0000256" key="1">
    <source>
        <dbReference type="SAM" id="MobiDB-lite"/>
    </source>
</evidence>
<keyword evidence="3" id="KW-1185">Reference proteome</keyword>
<dbReference type="OrthoDB" id="687843at2759"/>
<evidence type="ECO:0000313" key="2">
    <source>
        <dbReference type="EMBL" id="GAU36792.1"/>
    </source>
</evidence>
<evidence type="ECO:0000313" key="3">
    <source>
        <dbReference type="Proteomes" id="UP000242715"/>
    </source>
</evidence>
<dbReference type="Proteomes" id="UP000242715">
    <property type="component" value="Unassembled WGS sequence"/>
</dbReference>
<dbReference type="EMBL" id="DF973641">
    <property type="protein sequence ID" value="GAU36792.1"/>
    <property type="molecule type" value="Genomic_DNA"/>
</dbReference>